<sequence>MVTQIKKVILSGVYWSTVNQVFTQVVGLGVTAVLARLLTPADFGLVAMVTLATGFLKILKDFGIGAALVQKKHVSHEEYSTVFWLNMALGALFTAVTFAVAGPVSEFYHEPLIKPITQVFSFSFLVNAVGVVWSNLLIKQVDFKQIFYRNLVSVVLSGGMGIAAALYGWGFWALILQQYALIVINTYLNYTRSGWWPSFCFKREFLSDLFKFSLPLLGDKSLNYWMRNVDNLLVGRFLGKNDLGYYTKAYSLMLLPVKQLSGTITKVLFPSFSLIQDDVDKIASIYLKISRAIAFVSFPVMINLSIFAEPLILMVYGDNWRPVIPLFQVLSLLGMFQAIGTLSGNVYLARGKTLLMFKVGVFSRLLMIVGIVVGLYSGGIMPMIYGYCITSLLAFLPELYFLGIIINTSLFALIRNFMPYFFISLITGIAVYYAFAAVELGIIAEMTIGSIVFGILYILLCWVFNLSALKELLALVKSYRKTR</sequence>
<evidence type="ECO:0000256" key="5">
    <source>
        <dbReference type="ARBA" id="ARBA00022989"/>
    </source>
</evidence>
<dbReference type="EMBL" id="CP032382">
    <property type="protein sequence ID" value="AYB33103.1"/>
    <property type="molecule type" value="Genomic_DNA"/>
</dbReference>
<evidence type="ECO:0000256" key="3">
    <source>
        <dbReference type="ARBA" id="ARBA00022475"/>
    </source>
</evidence>
<keyword evidence="9" id="KW-1185">Reference proteome</keyword>
<feature type="transmembrane region" description="Helical" evidence="7">
    <location>
        <begin position="146"/>
        <end position="165"/>
    </location>
</feature>
<comment type="similarity">
    <text evidence="2">Belongs to the polysaccharide synthase family.</text>
</comment>
<proteinExistence type="inferred from homology"/>
<organism evidence="8 9">
    <name type="scientific">Chryseolinea soli</name>
    <dbReference type="NCBI Taxonomy" id="2321403"/>
    <lineage>
        <taxon>Bacteria</taxon>
        <taxon>Pseudomonadati</taxon>
        <taxon>Bacteroidota</taxon>
        <taxon>Cytophagia</taxon>
        <taxon>Cytophagales</taxon>
        <taxon>Fulvivirgaceae</taxon>
        <taxon>Chryseolinea</taxon>
    </lineage>
</organism>
<feature type="transmembrane region" description="Helical" evidence="7">
    <location>
        <begin position="355"/>
        <end position="378"/>
    </location>
</feature>
<evidence type="ECO:0000313" key="8">
    <source>
        <dbReference type="EMBL" id="AYB33103.1"/>
    </source>
</evidence>
<evidence type="ECO:0000256" key="7">
    <source>
        <dbReference type="SAM" id="Phobius"/>
    </source>
</evidence>
<reference evidence="9" key="1">
    <citation type="submission" date="2018-09" db="EMBL/GenBank/DDBJ databases">
        <title>Chryseolinea sp. KIS68-18 isolated from soil.</title>
        <authorList>
            <person name="Weon H.-Y."/>
            <person name="Kwon S.-W."/>
            <person name="Lee S.A."/>
        </authorList>
    </citation>
    <scope>NUCLEOTIDE SEQUENCE [LARGE SCALE GENOMIC DNA]</scope>
    <source>
        <strain evidence="9">KIS68-18</strain>
    </source>
</reference>
<evidence type="ECO:0000256" key="2">
    <source>
        <dbReference type="ARBA" id="ARBA00007430"/>
    </source>
</evidence>
<keyword evidence="6 7" id="KW-0472">Membrane</keyword>
<protein>
    <submittedName>
        <fullName evidence="8">Colanic acid exporter</fullName>
    </submittedName>
</protein>
<dbReference type="InterPro" id="IPR050833">
    <property type="entry name" value="Poly_Biosynth_Transport"/>
</dbReference>
<accession>A0A385SMV2</accession>
<name>A0A385SMV2_9BACT</name>
<keyword evidence="5 7" id="KW-1133">Transmembrane helix</keyword>
<feature type="transmembrane region" description="Helical" evidence="7">
    <location>
        <begin position="81"/>
        <end position="104"/>
    </location>
</feature>
<dbReference type="KEGG" id="chk:D4L85_22090"/>
<dbReference type="AlphaFoldDB" id="A0A385SMV2"/>
<evidence type="ECO:0000256" key="1">
    <source>
        <dbReference type="ARBA" id="ARBA00004651"/>
    </source>
</evidence>
<feature type="transmembrane region" description="Helical" evidence="7">
    <location>
        <begin position="292"/>
        <end position="317"/>
    </location>
</feature>
<dbReference type="Proteomes" id="UP000266183">
    <property type="component" value="Chromosome"/>
</dbReference>
<dbReference type="GO" id="GO:0005886">
    <property type="term" value="C:plasma membrane"/>
    <property type="evidence" value="ECO:0007669"/>
    <property type="project" value="UniProtKB-SubCell"/>
</dbReference>
<feature type="transmembrane region" description="Helical" evidence="7">
    <location>
        <begin position="116"/>
        <end position="134"/>
    </location>
</feature>
<gene>
    <name evidence="8" type="ORF">D4L85_22090</name>
</gene>
<dbReference type="PANTHER" id="PTHR30250:SF10">
    <property type="entry name" value="LIPOPOLYSACCHARIDE BIOSYNTHESIS PROTEIN WZXC"/>
    <property type="match status" value="1"/>
</dbReference>
<dbReference type="PANTHER" id="PTHR30250">
    <property type="entry name" value="PST FAMILY PREDICTED COLANIC ACID TRANSPORTER"/>
    <property type="match status" value="1"/>
</dbReference>
<dbReference type="Pfam" id="PF13440">
    <property type="entry name" value="Polysacc_synt_3"/>
    <property type="match status" value="1"/>
</dbReference>
<feature type="transmembrane region" description="Helical" evidence="7">
    <location>
        <begin position="384"/>
        <end position="405"/>
    </location>
</feature>
<feature type="transmembrane region" description="Helical" evidence="7">
    <location>
        <begin position="323"/>
        <end position="348"/>
    </location>
</feature>
<dbReference type="NCBIfam" id="NF007773">
    <property type="entry name" value="PRK10459.1"/>
    <property type="match status" value="1"/>
</dbReference>
<comment type="subcellular location">
    <subcellularLocation>
        <location evidence="1">Cell membrane</location>
        <topology evidence="1">Multi-pass membrane protein</topology>
    </subcellularLocation>
</comment>
<dbReference type="CDD" id="cd13127">
    <property type="entry name" value="MATE_tuaB_like"/>
    <property type="match status" value="1"/>
</dbReference>
<evidence type="ECO:0000256" key="4">
    <source>
        <dbReference type="ARBA" id="ARBA00022692"/>
    </source>
</evidence>
<evidence type="ECO:0000256" key="6">
    <source>
        <dbReference type="ARBA" id="ARBA00023136"/>
    </source>
</evidence>
<keyword evidence="3" id="KW-1003">Cell membrane</keyword>
<feature type="transmembrane region" description="Helical" evidence="7">
    <location>
        <begin position="417"/>
        <end position="436"/>
    </location>
</feature>
<feature type="transmembrane region" description="Helical" evidence="7">
    <location>
        <begin position="442"/>
        <end position="464"/>
    </location>
</feature>
<feature type="transmembrane region" description="Helical" evidence="7">
    <location>
        <begin position="45"/>
        <end position="69"/>
    </location>
</feature>
<evidence type="ECO:0000313" key="9">
    <source>
        <dbReference type="Proteomes" id="UP000266183"/>
    </source>
</evidence>
<keyword evidence="4 7" id="KW-0812">Transmembrane</keyword>
<feature type="transmembrane region" description="Helical" evidence="7">
    <location>
        <begin position="21"/>
        <end position="39"/>
    </location>
</feature>